<dbReference type="AlphaFoldDB" id="A0A6M8EEW3"/>
<accession>A0A6M8EEW3</accession>
<reference evidence="2 3" key="1">
    <citation type="submission" date="2019-08" db="EMBL/GenBank/DDBJ databases">
        <title>Complete genome sequence of Arcobacter acticola.</title>
        <authorList>
            <person name="Miller W."/>
        </authorList>
    </citation>
    <scope>NUCLEOTIDE SEQUENCE [LARGE SCALE GENOMIC DNA]</scope>
    <source>
        <strain evidence="2 3">KCTC 52212</strain>
    </source>
</reference>
<feature type="coiled-coil region" evidence="1">
    <location>
        <begin position="28"/>
        <end position="62"/>
    </location>
</feature>
<evidence type="ECO:0000256" key="1">
    <source>
        <dbReference type="SAM" id="Coils"/>
    </source>
</evidence>
<name>A0A6M8EEW3_9BACT</name>
<protein>
    <submittedName>
        <fullName evidence="2">Uncharacterized protein</fullName>
    </submittedName>
</protein>
<dbReference type="KEGG" id="paco:AACT_0674"/>
<gene>
    <name evidence="2" type="ORF">AACT_0674</name>
</gene>
<proteinExistence type="predicted"/>
<keyword evidence="3" id="KW-1185">Reference proteome</keyword>
<dbReference type="Proteomes" id="UP000503483">
    <property type="component" value="Chromosome"/>
</dbReference>
<sequence length="78" mass="9507">MNYELLHKLSMEENEELKREKLFLAKRNDILHMEIETLKKMIRELQEEKTFLESEVESLKSALTFRKEQNAYEIPQYS</sequence>
<evidence type="ECO:0000313" key="3">
    <source>
        <dbReference type="Proteomes" id="UP000503483"/>
    </source>
</evidence>
<evidence type="ECO:0000313" key="2">
    <source>
        <dbReference type="EMBL" id="QKE27876.1"/>
    </source>
</evidence>
<keyword evidence="1" id="KW-0175">Coiled coil</keyword>
<dbReference type="EMBL" id="CP042652">
    <property type="protein sequence ID" value="QKE27876.1"/>
    <property type="molecule type" value="Genomic_DNA"/>
</dbReference>
<dbReference type="RefSeq" id="WP_172124979.1">
    <property type="nucleotide sequence ID" value="NZ_CP042652.1"/>
</dbReference>
<organism evidence="2 3">
    <name type="scientific">Arcobacter acticola</name>
    <dbReference type="NCBI Taxonomy" id="1849015"/>
    <lineage>
        <taxon>Bacteria</taxon>
        <taxon>Pseudomonadati</taxon>
        <taxon>Campylobacterota</taxon>
        <taxon>Epsilonproteobacteria</taxon>
        <taxon>Campylobacterales</taxon>
        <taxon>Arcobacteraceae</taxon>
        <taxon>Arcobacter</taxon>
    </lineage>
</organism>